<evidence type="ECO:0000313" key="3">
    <source>
        <dbReference type="Proteomes" id="UP001519460"/>
    </source>
</evidence>
<protein>
    <submittedName>
        <fullName evidence="2">Uncharacterized protein</fullName>
    </submittedName>
</protein>
<organism evidence="2 3">
    <name type="scientific">Batillaria attramentaria</name>
    <dbReference type="NCBI Taxonomy" id="370345"/>
    <lineage>
        <taxon>Eukaryota</taxon>
        <taxon>Metazoa</taxon>
        <taxon>Spiralia</taxon>
        <taxon>Lophotrochozoa</taxon>
        <taxon>Mollusca</taxon>
        <taxon>Gastropoda</taxon>
        <taxon>Caenogastropoda</taxon>
        <taxon>Sorbeoconcha</taxon>
        <taxon>Cerithioidea</taxon>
        <taxon>Batillariidae</taxon>
        <taxon>Batillaria</taxon>
    </lineage>
</organism>
<evidence type="ECO:0000256" key="1">
    <source>
        <dbReference type="SAM" id="MobiDB-lite"/>
    </source>
</evidence>
<comment type="caution">
    <text evidence="2">The sequence shown here is derived from an EMBL/GenBank/DDBJ whole genome shotgun (WGS) entry which is preliminary data.</text>
</comment>
<accession>A0ABD0K2R8</accession>
<gene>
    <name evidence="2" type="ORF">BaRGS_00027535</name>
</gene>
<reference evidence="2 3" key="1">
    <citation type="journal article" date="2023" name="Sci. Data">
        <title>Genome assembly of the Korean intertidal mud-creeper Batillaria attramentaria.</title>
        <authorList>
            <person name="Patra A.K."/>
            <person name="Ho P.T."/>
            <person name="Jun S."/>
            <person name="Lee S.J."/>
            <person name="Kim Y."/>
            <person name="Won Y.J."/>
        </authorList>
    </citation>
    <scope>NUCLEOTIDE SEQUENCE [LARGE SCALE GENOMIC DNA]</scope>
    <source>
        <strain evidence="2">Wonlab-2016</strain>
    </source>
</reference>
<dbReference type="Proteomes" id="UP001519460">
    <property type="component" value="Unassembled WGS sequence"/>
</dbReference>
<feature type="region of interest" description="Disordered" evidence="1">
    <location>
        <begin position="99"/>
        <end position="119"/>
    </location>
</feature>
<name>A0ABD0K2R8_9CAEN</name>
<proteinExistence type="predicted"/>
<dbReference type="AlphaFoldDB" id="A0ABD0K2R8"/>
<evidence type="ECO:0000313" key="2">
    <source>
        <dbReference type="EMBL" id="KAK7481275.1"/>
    </source>
</evidence>
<dbReference type="EMBL" id="JACVVK020000265">
    <property type="protein sequence ID" value="KAK7481275.1"/>
    <property type="molecule type" value="Genomic_DNA"/>
</dbReference>
<keyword evidence="3" id="KW-1185">Reference proteome</keyword>
<sequence length="119" mass="13079">MEPLIQSKYHTEGSSTPTVAFCLLKSQHQQGTTPELTTAQQNVHSASPNYLLGFSGYTICQHTPAASRSIRIFDPQINEKADLELADAGHLILVISARTNTDQIPRNPSTTPRSQQKFS</sequence>